<dbReference type="Proteomes" id="UP000008694">
    <property type="component" value="Unassembled WGS sequence"/>
</dbReference>
<proteinExistence type="predicted"/>
<gene>
    <name evidence="1" type="ORF">ARALYDRAFT_910701</name>
</gene>
<dbReference type="AlphaFoldDB" id="D7M4Q9"/>
<evidence type="ECO:0000313" key="2">
    <source>
        <dbReference type="Proteomes" id="UP000008694"/>
    </source>
</evidence>
<organism evidence="2">
    <name type="scientific">Arabidopsis lyrata subsp. lyrata</name>
    <name type="common">Lyre-leaved rock-cress</name>
    <dbReference type="NCBI Taxonomy" id="81972"/>
    <lineage>
        <taxon>Eukaryota</taxon>
        <taxon>Viridiplantae</taxon>
        <taxon>Streptophyta</taxon>
        <taxon>Embryophyta</taxon>
        <taxon>Tracheophyta</taxon>
        <taxon>Spermatophyta</taxon>
        <taxon>Magnoliopsida</taxon>
        <taxon>eudicotyledons</taxon>
        <taxon>Gunneridae</taxon>
        <taxon>Pentapetalae</taxon>
        <taxon>rosids</taxon>
        <taxon>malvids</taxon>
        <taxon>Brassicales</taxon>
        <taxon>Brassicaceae</taxon>
        <taxon>Camelineae</taxon>
        <taxon>Arabidopsis</taxon>
    </lineage>
</organism>
<dbReference type="HOGENOM" id="CLU_2963975_0_0_1"/>
<keyword evidence="2" id="KW-1185">Reference proteome</keyword>
<accession>D7M4Q9</accession>
<protein>
    <submittedName>
        <fullName evidence="1">Predicted protein</fullName>
    </submittedName>
</protein>
<sequence>MQTSFRATTCGEASRSSSRTSFVLVPDISTRSLIVCLFKTSRKQSGILLIIPFYKDFFG</sequence>
<reference evidence="2" key="1">
    <citation type="journal article" date="2011" name="Nat. Genet.">
        <title>The Arabidopsis lyrata genome sequence and the basis of rapid genome size change.</title>
        <authorList>
            <person name="Hu T.T."/>
            <person name="Pattyn P."/>
            <person name="Bakker E.G."/>
            <person name="Cao J."/>
            <person name="Cheng J.-F."/>
            <person name="Clark R.M."/>
            <person name="Fahlgren N."/>
            <person name="Fawcett J.A."/>
            <person name="Grimwood J."/>
            <person name="Gundlach H."/>
            <person name="Haberer G."/>
            <person name="Hollister J.D."/>
            <person name="Ossowski S."/>
            <person name="Ottilar R.P."/>
            <person name="Salamov A.A."/>
            <person name="Schneeberger K."/>
            <person name="Spannagl M."/>
            <person name="Wang X."/>
            <person name="Yang L."/>
            <person name="Nasrallah M.E."/>
            <person name="Bergelson J."/>
            <person name="Carrington J.C."/>
            <person name="Gaut B.S."/>
            <person name="Schmutz J."/>
            <person name="Mayer K.F.X."/>
            <person name="Van de Peer Y."/>
            <person name="Grigoriev I.V."/>
            <person name="Nordborg M."/>
            <person name="Weigel D."/>
            <person name="Guo Y.-L."/>
        </authorList>
    </citation>
    <scope>NUCLEOTIDE SEQUENCE [LARGE SCALE GENOMIC DNA]</scope>
    <source>
        <strain evidence="2">cv. MN47</strain>
    </source>
</reference>
<dbReference type="Gramene" id="scaffold_602758.1">
    <property type="protein sequence ID" value="scaffold_602758.1"/>
    <property type="gene ID" value="scaffold_602758.1"/>
</dbReference>
<evidence type="ECO:0000313" key="1">
    <source>
        <dbReference type="EMBL" id="EFH50565.1"/>
    </source>
</evidence>
<dbReference type="EMBL" id="GL348718">
    <property type="protein sequence ID" value="EFH50565.1"/>
    <property type="molecule type" value="Genomic_DNA"/>
</dbReference>
<name>D7M4Q9_ARALL</name>